<feature type="transmembrane region" description="Helical" evidence="4">
    <location>
        <begin position="20"/>
        <end position="39"/>
    </location>
</feature>
<feature type="transmembrane region" description="Helical" evidence="4">
    <location>
        <begin position="207"/>
        <end position="231"/>
    </location>
</feature>
<dbReference type="PANTHER" id="PTHR19353:SF73">
    <property type="entry name" value="FATTY ACID DESATURASE"/>
    <property type="match status" value="1"/>
</dbReference>
<reference evidence="6 7" key="1">
    <citation type="journal article" date="2018" name="Environ. Microbiol.">
        <title>Ecological and genomic features of two widespread freshwater picocyanobacteria.</title>
        <authorList>
            <person name="Cabello-Yeves P.J."/>
            <person name="Picazo A."/>
            <person name="Camacho A."/>
            <person name="Callieri C."/>
            <person name="Rosselli R."/>
            <person name="Roda-Garcia J.J."/>
            <person name="Coutinho F.H."/>
            <person name="Rodriguez-Valera F."/>
        </authorList>
    </citation>
    <scope>NUCLEOTIDE SEQUENCE [LARGE SCALE GENOMIC DNA]</scope>
    <source>
        <strain evidence="6 7">Tous</strain>
    </source>
</reference>
<comment type="similarity">
    <text evidence="2">Belongs to the fatty acid desaturase type 2 family.</text>
</comment>
<sequence>MSPRRRDFQLEAFRQGDDRIASWQLINTLLPTALLWVSVPTLAAAGPALRLLLLPVLLLLVLFSARSFALMHDCGHESLFKTRWLNRPVGFLLGCLNAIPQHPWSRGHAFHHKHNGNWDRYRGPSALLTLSDYLALSPRQRWFYGLSRHPLMLIPGGCYYLLVRPRLELVLGVAEWLTSMASHLSQKGLAGLAELPKLNRNFRSSHWYTSAECIDLFANNLLVLTSWWLMGSWLGHGLFWSCYLFVMTLSAALFLCIFFVQHNFADSYASGNEGWDYQRGALEGSSNLEMPAILNWFWADISFHSIHHLCERIPNYRLRACHEANAVLLEDCARLRLEDFPSSFRYVLWNSDTKKLLTLTEANVSVANC</sequence>
<dbReference type="Proteomes" id="UP000243002">
    <property type="component" value="Unassembled WGS sequence"/>
</dbReference>
<dbReference type="AlphaFoldDB" id="A0A2P7N0M6"/>
<dbReference type="GO" id="GO:0016717">
    <property type="term" value="F:oxidoreductase activity, acting on paired donors, with oxidation of a pair of donors resulting in the reduction of molecular oxygen to two molecules of water"/>
    <property type="evidence" value="ECO:0007669"/>
    <property type="project" value="TreeGrafter"/>
</dbReference>
<dbReference type="OrthoDB" id="9769653at2"/>
<comment type="caution">
    <text evidence="6">The sequence shown here is derived from an EMBL/GenBank/DDBJ whole genome shotgun (WGS) entry which is preliminary data.</text>
</comment>
<dbReference type="PANTHER" id="PTHR19353">
    <property type="entry name" value="FATTY ACID DESATURASE 2"/>
    <property type="match status" value="1"/>
</dbReference>
<evidence type="ECO:0000256" key="2">
    <source>
        <dbReference type="ARBA" id="ARBA00008749"/>
    </source>
</evidence>
<evidence type="ECO:0000256" key="3">
    <source>
        <dbReference type="ARBA" id="ARBA00023004"/>
    </source>
</evidence>
<evidence type="ECO:0000313" key="6">
    <source>
        <dbReference type="EMBL" id="PSJ06999.1"/>
    </source>
</evidence>
<keyword evidence="4" id="KW-1133">Transmembrane helix</keyword>
<dbReference type="InterPro" id="IPR005804">
    <property type="entry name" value="FA_desaturase_dom"/>
</dbReference>
<proteinExistence type="inferred from homology"/>
<keyword evidence="4" id="KW-0472">Membrane</keyword>
<dbReference type="Pfam" id="PF00487">
    <property type="entry name" value="FA_desaturase"/>
    <property type="match status" value="1"/>
</dbReference>
<gene>
    <name evidence="6" type="ORF">C7K55_02405</name>
</gene>
<keyword evidence="7" id="KW-1185">Reference proteome</keyword>
<organism evidence="6 7">
    <name type="scientific">Cyanobium usitatum str. Tous</name>
    <dbReference type="NCBI Taxonomy" id="2116684"/>
    <lineage>
        <taxon>Bacteria</taxon>
        <taxon>Bacillati</taxon>
        <taxon>Cyanobacteriota</taxon>
        <taxon>Cyanophyceae</taxon>
        <taxon>Synechococcales</taxon>
        <taxon>Prochlorococcaceae</taxon>
        <taxon>Cyanobium</taxon>
    </lineage>
</organism>
<evidence type="ECO:0000259" key="5">
    <source>
        <dbReference type="Pfam" id="PF00487"/>
    </source>
</evidence>
<protein>
    <submittedName>
        <fullName evidence="6">Fatty acid desaturase</fullName>
    </submittedName>
</protein>
<feature type="transmembrane region" description="Helical" evidence="4">
    <location>
        <begin position="237"/>
        <end position="260"/>
    </location>
</feature>
<dbReference type="InterPro" id="IPR012171">
    <property type="entry name" value="Fatty_acid_desaturase"/>
</dbReference>
<dbReference type="GO" id="GO:0006629">
    <property type="term" value="P:lipid metabolic process"/>
    <property type="evidence" value="ECO:0007669"/>
    <property type="project" value="InterPro"/>
</dbReference>
<feature type="transmembrane region" description="Helical" evidence="4">
    <location>
        <begin position="51"/>
        <end position="71"/>
    </location>
</feature>
<evidence type="ECO:0000256" key="1">
    <source>
        <dbReference type="ARBA" id="ARBA00001954"/>
    </source>
</evidence>
<feature type="domain" description="Fatty acid desaturase" evidence="5">
    <location>
        <begin position="53"/>
        <end position="326"/>
    </location>
</feature>
<keyword evidence="4" id="KW-0812">Transmembrane</keyword>
<evidence type="ECO:0000313" key="7">
    <source>
        <dbReference type="Proteomes" id="UP000243002"/>
    </source>
</evidence>
<accession>A0A2P7N0M6</accession>
<dbReference type="GO" id="GO:0016020">
    <property type="term" value="C:membrane"/>
    <property type="evidence" value="ECO:0007669"/>
    <property type="project" value="TreeGrafter"/>
</dbReference>
<name>A0A2P7N0M6_9CYAN</name>
<evidence type="ECO:0000256" key="4">
    <source>
        <dbReference type="SAM" id="Phobius"/>
    </source>
</evidence>
<comment type="cofactor">
    <cofactor evidence="1">
        <name>Fe(2+)</name>
        <dbReference type="ChEBI" id="CHEBI:29033"/>
    </cofactor>
</comment>
<dbReference type="EMBL" id="PXXO01000002">
    <property type="protein sequence ID" value="PSJ06999.1"/>
    <property type="molecule type" value="Genomic_DNA"/>
</dbReference>
<keyword evidence="3" id="KW-0408">Iron</keyword>